<accession>A0A076MXF7</accession>
<dbReference type="HOGENOM" id="CLU_028880_2_2_11"/>
<dbReference type="GO" id="GO:0005886">
    <property type="term" value="C:plasma membrane"/>
    <property type="evidence" value="ECO:0007669"/>
    <property type="project" value="UniProtKB-SubCell"/>
</dbReference>
<keyword evidence="5 6" id="KW-0472">Membrane</keyword>
<feature type="transmembrane region" description="Helical" evidence="6">
    <location>
        <begin position="22"/>
        <end position="44"/>
    </location>
</feature>
<dbReference type="AlphaFoldDB" id="A0A076MXF7"/>
<feature type="transmembrane region" description="Helical" evidence="6">
    <location>
        <begin position="64"/>
        <end position="92"/>
    </location>
</feature>
<keyword evidence="3 6" id="KW-0812">Transmembrane</keyword>
<dbReference type="OrthoDB" id="3468954at2"/>
<keyword evidence="2" id="KW-1003">Cell membrane</keyword>
<dbReference type="PANTHER" id="PTHR32196:SF63">
    <property type="entry name" value="INNER MEMBRANE ABC TRANSPORTER PERMEASE PROTEIN YJFF"/>
    <property type="match status" value="1"/>
</dbReference>
<dbReference type="PANTHER" id="PTHR32196">
    <property type="entry name" value="ABC TRANSPORTER PERMEASE PROTEIN YPHD-RELATED-RELATED"/>
    <property type="match status" value="1"/>
</dbReference>
<dbReference type="RefSeq" id="WP_017984472.1">
    <property type="nucleotide sequence ID" value="NZ_AQUL01000001.1"/>
</dbReference>
<evidence type="ECO:0000256" key="2">
    <source>
        <dbReference type="ARBA" id="ARBA00022475"/>
    </source>
</evidence>
<reference evidence="7 8" key="1">
    <citation type="submission" date="2014-07" db="EMBL/GenBank/DDBJ databases">
        <title>Whole Genome Sequence of the Amycolatopsis methanolica 239.</title>
        <authorList>
            <person name="Tang B."/>
        </authorList>
    </citation>
    <scope>NUCLEOTIDE SEQUENCE [LARGE SCALE GENOMIC DNA]</scope>
    <source>
        <strain evidence="7 8">239</strain>
    </source>
</reference>
<gene>
    <name evidence="7" type="primary">rbsC</name>
    <name evidence="7" type="ORF">AMETH_5542</name>
</gene>
<feature type="transmembrane region" description="Helical" evidence="6">
    <location>
        <begin position="272"/>
        <end position="305"/>
    </location>
</feature>
<organism evidence="7 8">
    <name type="scientific">Amycolatopsis methanolica 239</name>
    <dbReference type="NCBI Taxonomy" id="1068978"/>
    <lineage>
        <taxon>Bacteria</taxon>
        <taxon>Bacillati</taxon>
        <taxon>Actinomycetota</taxon>
        <taxon>Actinomycetes</taxon>
        <taxon>Pseudonocardiales</taxon>
        <taxon>Pseudonocardiaceae</taxon>
        <taxon>Amycolatopsis</taxon>
        <taxon>Amycolatopsis methanolica group</taxon>
    </lineage>
</organism>
<evidence type="ECO:0000313" key="8">
    <source>
        <dbReference type="Proteomes" id="UP000062973"/>
    </source>
</evidence>
<dbReference type="KEGG" id="amq:AMETH_5542"/>
<keyword evidence="4 6" id="KW-1133">Transmembrane helix</keyword>
<proteinExistence type="predicted"/>
<evidence type="ECO:0000256" key="1">
    <source>
        <dbReference type="ARBA" id="ARBA00004651"/>
    </source>
</evidence>
<comment type="subcellular location">
    <subcellularLocation>
        <location evidence="1">Cell membrane</location>
        <topology evidence="1">Multi-pass membrane protein</topology>
    </subcellularLocation>
</comment>
<dbReference type="Proteomes" id="UP000062973">
    <property type="component" value="Chromosome"/>
</dbReference>
<dbReference type="STRING" id="1068978.AMETH_5542"/>
<feature type="transmembrane region" description="Helical" evidence="6">
    <location>
        <begin position="240"/>
        <end position="260"/>
    </location>
</feature>
<evidence type="ECO:0000256" key="6">
    <source>
        <dbReference type="SAM" id="Phobius"/>
    </source>
</evidence>
<evidence type="ECO:0000313" key="7">
    <source>
        <dbReference type="EMBL" id="AIJ25634.1"/>
    </source>
</evidence>
<feature type="transmembrane region" description="Helical" evidence="6">
    <location>
        <begin position="184"/>
        <end position="207"/>
    </location>
</feature>
<dbReference type="CDD" id="cd06579">
    <property type="entry name" value="TM_PBP1_transp_AraH_like"/>
    <property type="match status" value="1"/>
</dbReference>
<dbReference type="eggNOG" id="COG1172">
    <property type="taxonomic scope" value="Bacteria"/>
</dbReference>
<feature type="transmembrane region" description="Helical" evidence="6">
    <location>
        <begin position="113"/>
        <end position="137"/>
    </location>
</feature>
<protein>
    <submittedName>
        <fullName evidence="7">Ribose ABC transporter</fullName>
    </submittedName>
</protein>
<evidence type="ECO:0000256" key="5">
    <source>
        <dbReference type="ARBA" id="ARBA00023136"/>
    </source>
</evidence>
<dbReference type="Pfam" id="PF02653">
    <property type="entry name" value="BPD_transp_2"/>
    <property type="match status" value="1"/>
</dbReference>
<dbReference type="PATRIC" id="fig|1068978.7.peg.5950"/>
<dbReference type="GO" id="GO:0022857">
    <property type="term" value="F:transmembrane transporter activity"/>
    <property type="evidence" value="ECO:0007669"/>
    <property type="project" value="InterPro"/>
</dbReference>
<feature type="transmembrane region" description="Helical" evidence="6">
    <location>
        <begin position="317"/>
        <end position="334"/>
    </location>
</feature>
<sequence>MSTAVRTEVSGEIGKRSLGQRLIGANTFWIALVLLALIAVFTVLAPNEFATVFTFQTLLIETSVLLVLSVGMTFVIITSGIDLSVGSVLIFAGMVCGKTMEALSGGNASTAGWGVITVGLVAALLAGTAWGLINGFLIAVAKIPPLIVTLGSMGAALGAAYLLNGGSDVRSVPATLNRTLGYGTSFGGVPNLVLVAAVITLIGAWLLHTTRFGRYTYAVGSNAEAARRAGIGVTAHLLKVYLLTGFLAGVAGFLSLAYYASTTITAHTNDNLNAIAATVMGGTSLFGGVGSVLGTVIGVFIPAVLKKGFNITHVQDFWQMIAVGAVLVAAVWFDQRRRRARNSR</sequence>
<evidence type="ECO:0000256" key="3">
    <source>
        <dbReference type="ARBA" id="ARBA00022692"/>
    </source>
</evidence>
<evidence type="ECO:0000256" key="4">
    <source>
        <dbReference type="ARBA" id="ARBA00022989"/>
    </source>
</evidence>
<keyword evidence="8" id="KW-1185">Reference proteome</keyword>
<name>A0A076MXF7_AMYME</name>
<feature type="transmembrane region" description="Helical" evidence="6">
    <location>
        <begin position="143"/>
        <end position="163"/>
    </location>
</feature>
<dbReference type="EMBL" id="CP009110">
    <property type="protein sequence ID" value="AIJ25634.1"/>
    <property type="molecule type" value="Genomic_DNA"/>
</dbReference>
<dbReference type="InterPro" id="IPR001851">
    <property type="entry name" value="ABC_transp_permease"/>
</dbReference>